<gene>
    <name evidence="1" type="ORF">HNR23_002002</name>
</gene>
<keyword evidence="2" id="KW-1185">Reference proteome</keyword>
<organism evidence="1 2">
    <name type="scientific">Nocardiopsis mwathae</name>
    <dbReference type="NCBI Taxonomy" id="1472723"/>
    <lineage>
        <taxon>Bacteria</taxon>
        <taxon>Bacillati</taxon>
        <taxon>Actinomycetota</taxon>
        <taxon>Actinomycetes</taxon>
        <taxon>Streptosporangiales</taxon>
        <taxon>Nocardiopsidaceae</taxon>
        <taxon>Nocardiopsis</taxon>
    </lineage>
</organism>
<dbReference type="RefSeq" id="WP_184075256.1">
    <property type="nucleotide sequence ID" value="NZ_JACHDS010000001.1"/>
</dbReference>
<keyword evidence="1" id="KW-0689">Ribosomal protein</keyword>
<name>A0A7W9YGZ1_9ACTN</name>
<dbReference type="EMBL" id="JACHDS010000001">
    <property type="protein sequence ID" value="MBB6171942.1"/>
    <property type="molecule type" value="Genomic_DNA"/>
</dbReference>
<reference evidence="1 2" key="1">
    <citation type="submission" date="2020-08" db="EMBL/GenBank/DDBJ databases">
        <title>Sequencing the genomes of 1000 actinobacteria strains.</title>
        <authorList>
            <person name="Klenk H.-P."/>
        </authorList>
    </citation>
    <scope>NUCLEOTIDE SEQUENCE [LARGE SCALE GENOMIC DNA]</scope>
    <source>
        <strain evidence="1 2">DSM 46659</strain>
    </source>
</reference>
<evidence type="ECO:0000313" key="1">
    <source>
        <dbReference type="EMBL" id="MBB6171942.1"/>
    </source>
</evidence>
<dbReference type="AlphaFoldDB" id="A0A7W9YGZ1"/>
<keyword evidence="1" id="KW-0687">Ribonucleoprotein</keyword>
<accession>A0A7W9YGZ1</accession>
<dbReference type="GO" id="GO:0005840">
    <property type="term" value="C:ribosome"/>
    <property type="evidence" value="ECO:0007669"/>
    <property type="project" value="UniProtKB-KW"/>
</dbReference>
<protein>
    <submittedName>
        <fullName evidence="1">Ribosomal protein L40E</fullName>
    </submittedName>
</protein>
<comment type="caution">
    <text evidence="1">The sequence shown here is derived from an EMBL/GenBank/DDBJ whole genome shotgun (WGS) entry which is preliminary data.</text>
</comment>
<evidence type="ECO:0000313" key="2">
    <source>
        <dbReference type="Proteomes" id="UP000546642"/>
    </source>
</evidence>
<proteinExistence type="predicted"/>
<sequence>MEGRPDPHYILTVPPEVRPVILGDLEWLATKVYQEEAPLLDMLAVKLRSGGGEMRLTQREAQLITAPVLWGVHRDAYANYMEEFEAVRSKHRRPRICGGCGAENPDYNQYCVSCGRKL</sequence>
<dbReference type="Proteomes" id="UP000546642">
    <property type="component" value="Unassembled WGS sequence"/>
</dbReference>